<keyword evidence="1" id="KW-0255">Endonuclease</keyword>
<dbReference type="GO" id="GO:0016075">
    <property type="term" value="P:rRNA catabolic process"/>
    <property type="evidence" value="ECO:0007669"/>
    <property type="project" value="TreeGrafter"/>
</dbReference>
<comment type="caution">
    <text evidence="2">The sequence shown here is derived from an EMBL/GenBank/DDBJ whole genome shotgun (WGS) entry which is preliminary data.</text>
</comment>
<proteinExistence type="inferred from homology"/>
<name>A0A0C1MXQ2_9RICK</name>
<dbReference type="Gene3D" id="2.30.30.110">
    <property type="match status" value="1"/>
</dbReference>
<dbReference type="GO" id="GO:0006402">
    <property type="term" value="P:mRNA catabolic process"/>
    <property type="evidence" value="ECO:0007669"/>
    <property type="project" value="TreeGrafter"/>
</dbReference>
<dbReference type="RefSeq" id="WP_039457910.1">
    <property type="nucleotide sequence ID" value="NZ_JSWE01000156.1"/>
</dbReference>
<dbReference type="PANTHER" id="PTHR33988">
    <property type="entry name" value="ENDORIBONUCLEASE MAZF-RELATED"/>
    <property type="match status" value="1"/>
</dbReference>
<comment type="function">
    <text evidence="1">Toxic component of a type II toxin-antitoxin (TA) system.</text>
</comment>
<keyword evidence="1 2" id="KW-0378">Hydrolase</keyword>
<dbReference type="GO" id="GO:0004521">
    <property type="term" value="F:RNA endonuclease activity"/>
    <property type="evidence" value="ECO:0007669"/>
    <property type="project" value="TreeGrafter"/>
</dbReference>
<comment type="similarity">
    <text evidence="1">Belongs to the PemK/MazF family.</text>
</comment>
<reference evidence="2 3" key="1">
    <citation type="submission" date="2014-11" db="EMBL/GenBank/DDBJ databases">
        <title>A Rickettsiales Symbiont of Amoebae With Ancient Features.</title>
        <authorList>
            <person name="Schulz F."/>
            <person name="Martijn J."/>
            <person name="Wascher F."/>
            <person name="Kostanjsek R."/>
            <person name="Ettema T.J."/>
            <person name="Horn M."/>
        </authorList>
    </citation>
    <scope>NUCLEOTIDE SEQUENCE [LARGE SCALE GENOMIC DNA]</scope>
    <source>
        <strain evidence="2 3">UWC36</strain>
    </source>
</reference>
<dbReference type="EC" id="3.1.-.-" evidence="1"/>
<gene>
    <name evidence="2" type="ORF">NF27_GI00060</name>
</gene>
<evidence type="ECO:0000313" key="3">
    <source>
        <dbReference type="Proteomes" id="UP000031258"/>
    </source>
</evidence>
<evidence type="ECO:0000256" key="1">
    <source>
        <dbReference type="PIRNR" id="PIRNR033490"/>
    </source>
</evidence>
<dbReference type="Pfam" id="PF02452">
    <property type="entry name" value="PemK_toxin"/>
    <property type="match status" value="1"/>
</dbReference>
<dbReference type="PATRIC" id="fig|86105.3.peg.1499"/>
<dbReference type="GO" id="GO:0016787">
    <property type="term" value="F:hydrolase activity"/>
    <property type="evidence" value="ECO:0007669"/>
    <property type="project" value="UniProtKB-KW"/>
</dbReference>
<keyword evidence="3" id="KW-1185">Reference proteome</keyword>
<accession>A0A0C1MXQ2</accession>
<dbReference type="PANTHER" id="PTHR33988:SF2">
    <property type="entry name" value="ENDORIBONUCLEASE MAZF"/>
    <property type="match status" value="1"/>
</dbReference>
<dbReference type="InterPro" id="IPR003477">
    <property type="entry name" value="PemK-like"/>
</dbReference>
<dbReference type="STRING" id="86105.NF27_GI00060"/>
<dbReference type="OrthoDB" id="9808744at2"/>
<dbReference type="Proteomes" id="UP000031258">
    <property type="component" value="Unassembled WGS sequence"/>
</dbReference>
<dbReference type="GO" id="GO:0003677">
    <property type="term" value="F:DNA binding"/>
    <property type="evidence" value="ECO:0007669"/>
    <property type="project" value="InterPro"/>
</dbReference>
<dbReference type="PIRSF" id="PIRSF033490">
    <property type="entry name" value="MazF"/>
    <property type="match status" value="1"/>
</dbReference>
<sequence length="122" mass="13859">MTNIILTQGDIWLANLNPQQKSEPGKIRPVLIIQNQYLLDANHSTTIIVPLTTNLIDDAEPLRIRINAEDKLEKDSDLLIDQVRAIDNKRFIGSPLLNIGEDRLKYVIDALQQVIHIPETKD</sequence>
<dbReference type="SUPFAM" id="SSF50118">
    <property type="entry name" value="Cell growth inhibitor/plasmid maintenance toxic component"/>
    <property type="match status" value="1"/>
</dbReference>
<protein>
    <recommendedName>
        <fullName evidence="1">mRNA interferase</fullName>
        <ecNumber evidence="1">3.1.-.-</ecNumber>
    </recommendedName>
</protein>
<organism evidence="2 3">
    <name type="scientific">Candidatus Jidaibacter acanthamoebae</name>
    <dbReference type="NCBI Taxonomy" id="86105"/>
    <lineage>
        <taxon>Bacteria</taxon>
        <taxon>Pseudomonadati</taxon>
        <taxon>Pseudomonadota</taxon>
        <taxon>Alphaproteobacteria</taxon>
        <taxon>Rickettsiales</taxon>
        <taxon>Candidatus Midichloriaceae</taxon>
        <taxon>Candidatus Jidaibacter</taxon>
    </lineage>
</organism>
<dbReference type="InterPro" id="IPR011067">
    <property type="entry name" value="Plasmid_toxin/cell-grow_inhib"/>
</dbReference>
<keyword evidence="1" id="KW-0540">Nuclease</keyword>
<evidence type="ECO:0000313" key="2">
    <source>
        <dbReference type="EMBL" id="KIE04701.1"/>
    </source>
</evidence>
<dbReference type="EMBL" id="JSWE01000156">
    <property type="protein sequence ID" value="KIE04701.1"/>
    <property type="molecule type" value="Genomic_DNA"/>
</dbReference>
<dbReference type="AlphaFoldDB" id="A0A0C1MXQ2"/>